<evidence type="ECO:0000256" key="2">
    <source>
        <dbReference type="ARBA" id="ARBA00012438"/>
    </source>
</evidence>
<dbReference type="InterPro" id="IPR003594">
    <property type="entry name" value="HATPase_dom"/>
</dbReference>
<evidence type="ECO:0000256" key="4">
    <source>
        <dbReference type="ARBA" id="ARBA00022679"/>
    </source>
</evidence>
<comment type="catalytic activity">
    <reaction evidence="1">
        <text>ATP + protein L-histidine = ADP + protein N-phospho-L-histidine.</text>
        <dbReference type="EC" id="2.7.13.3"/>
    </reaction>
</comment>
<feature type="transmembrane region" description="Helical" evidence="9">
    <location>
        <begin position="7"/>
        <end position="26"/>
    </location>
</feature>
<feature type="domain" description="DUF7134" evidence="12">
    <location>
        <begin position="386"/>
        <end position="567"/>
    </location>
</feature>
<feature type="domain" description="Signal transduction histidine kinase subgroup 3 dimerisation and phosphoacceptor" evidence="11">
    <location>
        <begin position="174"/>
        <end position="239"/>
    </location>
</feature>
<comment type="caution">
    <text evidence="13">The sequence shown here is derived from an EMBL/GenBank/DDBJ whole genome shotgun (WGS) entry which is preliminary data.</text>
</comment>
<dbReference type="Gene3D" id="1.20.5.1930">
    <property type="match status" value="1"/>
</dbReference>
<evidence type="ECO:0000256" key="3">
    <source>
        <dbReference type="ARBA" id="ARBA00022553"/>
    </source>
</evidence>
<dbReference type="InterPro" id="IPR011712">
    <property type="entry name" value="Sig_transdc_His_kin_sub3_dim/P"/>
</dbReference>
<feature type="transmembrane region" description="Helical" evidence="9">
    <location>
        <begin position="508"/>
        <end position="528"/>
    </location>
</feature>
<evidence type="ECO:0000313" key="14">
    <source>
        <dbReference type="Proteomes" id="UP000646738"/>
    </source>
</evidence>
<feature type="transmembrane region" description="Helical" evidence="9">
    <location>
        <begin position="449"/>
        <end position="469"/>
    </location>
</feature>
<keyword evidence="7" id="KW-0067">ATP-binding</keyword>
<keyword evidence="8" id="KW-0902">Two-component regulatory system</keyword>
<dbReference type="EMBL" id="BNEA01000001">
    <property type="protein sequence ID" value="GHI50190.1"/>
    <property type="molecule type" value="Genomic_DNA"/>
</dbReference>
<evidence type="ECO:0000259" key="10">
    <source>
        <dbReference type="Pfam" id="PF02518"/>
    </source>
</evidence>
<keyword evidence="5" id="KW-0547">Nucleotide-binding</keyword>
<evidence type="ECO:0000259" key="11">
    <source>
        <dbReference type="Pfam" id="PF07730"/>
    </source>
</evidence>
<feature type="transmembrane region" description="Helical" evidence="9">
    <location>
        <begin position="540"/>
        <end position="563"/>
    </location>
</feature>
<evidence type="ECO:0000256" key="5">
    <source>
        <dbReference type="ARBA" id="ARBA00022741"/>
    </source>
</evidence>
<dbReference type="EC" id="2.7.13.3" evidence="2"/>
<keyword evidence="4" id="KW-0808">Transferase</keyword>
<evidence type="ECO:0000256" key="7">
    <source>
        <dbReference type="ARBA" id="ARBA00022840"/>
    </source>
</evidence>
<keyword evidence="9" id="KW-0472">Membrane</keyword>
<dbReference type="Pfam" id="PF23539">
    <property type="entry name" value="DUF7134"/>
    <property type="match status" value="1"/>
</dbReference>
<evidence type="ECO:0000259" key="12">
    <source>
        <dbReference type="Pfam" id="PF23539"/>
    </source>
</evidence>
<dbReference type="Pfam" id="PF07730">
    <property type="entry name" value="HisKA_3"/>
    <property type="match status" value="1"/>
</dbReference>
<evidence type="ECO:0000256" key="8">
    <source>
        <dbReference type="ARBA" id="ARBA00023012"/>
    </source>
</evidence>
<dbReference type="CDD" id="cd16917">
    <property type="entry name" value="HATPase_UhpB-NarQ-NarX-like"/>
    <property type="match status" value="1"/>
</dbReference>
<dbReference type="Proteomes" id="UP000646738">
    <property type="component" value="Unassembled WGS sequence"/>
</dbReference>
<dbReference type="InterPro" id="IPR055558">
    <property type="entry name" value="DUF7134"/>
</dbReference>
<dbReference type="RefSeq" id="WP_189991607.1">
    <property type="nucleotide sequence ID" value="NZ_BNCB01000003.1"/>
</dbReference>
<name>A0ABQ3R2X2_STRRR</name>
<dbReference type="PANTHER" id="PTHR24421:SF10">
    <property type="entry name" value="NITRATE_NITRITE SENSOR PROTEIN NARQ"/>
    <property type="match status" value="1"/>
</dbReference>
<dbReference type="Gene3D" id="3.30.565.10">
    <property type="entry name" value="Histidine kinase-like ATPase, C-terminal domain"/>
    <property type="match status" value="1"/>
</dbReference>
<keyword evidence="3" id="KW-0597">Phosphoprotein</keyword>
<accession>A0ABQ3R2X2</accession>
<proteinExistence type="predicted"/>
<protein>
    <recommendedName>
        <fullName evidence="2">histidine kinase</fullName>
        <ecNumber evidence="2">2.7.13.3</ecNumber>
    </recommendedName>
</protein>
<dbReference type="InterPro" id="IPR050482">
    <property type="entry name" value="Sensor_HK_TwoCompSys"/>
</dbReference>
<feature type="transmembrane region" description="Helical" evidence="9">
    <location>
        <begin position="422"/>
        <end position="442"/>
    </location>
</feature>
<keyword evidence="9" id="KW-0812">Transmembrane</keyword>
<dbReference type="Pfam" id="PF02518">
    <property type="entry name" value="HATPase_c"/>
    <property type="match status" value="1"/>
</dbReference>
<keyword evidence="6" id="KW-0418">Kinase</keyword>
<feature type="transmembrane region" description="Helical" evidence="9">
    <location>
        <begin position="475"/>
        <end position="496"/>
    </location>
</feature>
<sequence>METIRNWLLPLLLAAGQGVLLWPGVYPDGRPGPLALAAVLCALTVETAALAWRRTAPVRSLAGTLAAGTLGGLAWPDGYVGLGSLIALYSVAVRCPVPVMVRALAAVVGVEWVGAAVTEGLRAPLLSMMAISLGTCVLCAGLGEARRQWLAGRLTAARRLAGAEQARRLAGDQERRRLARELHDVSAHHLTSVVVTVDAALRLRDDRPELTAEALAFAERTGTETLTALQRLVGLLRDTGRPDHRPMSGRIEELVAGFGRLGRPVTARIPDDLAGPAAEAVHGIVREALTNALRYAPGAATRVDVRRVDGLLELTVENAPPRLTAQGAGGLGAGRGVAGMRERAASVGGELTAGPTPQGGWRVRATLPDAAAARRPEETGWRRDVLREQRFADPALMLAAMLLPVAYALADLEGWPGAARRAVLPELLLVCGLLVLHALPLLWRRRAPWAVFGAVLATACAGPVAVVAVPLPSQVAQFLAAGTLVETLAVYAVAAYGQGAGHTWPAPAVATLGAAGAVSVIACADGMVAGEPAGPADVVLLAFMLSVMTAPVFTAVWGAGLLVRRRRVRAVAYDDFAFASSMWQADRAAEAERQRLAATLREAVLSHTRALVGAARRGEPAEVADTARAALAAMREMLRGLADGGEGGPGGPLAPSPSAADLDALCRALRSAGREVRLRGLPEAARGLPPSTQVSVYRIVEAALGAGDPGPARVTLRRRRGTLRITVTGVRLAVAGPVAERLRVQVAAGEGRIVCEPAGRLRVSLPAGAPGAPVQEVSPSPYA</sequence>
<keyword evidence="9" id="KW-1133">Transmembrane helix</keyword>
<feature type="domain" description="Histidine kinase/HSP90-like ATPase" evidence="10">
    <location>
        <begin position="280"/>
        <end position="369"/>
    </location>
</feature>
<evidence type="ECO:0000256" key="1">
    <source>
        <dbReference type="ARBA" id="ARBA00000085"/>
    </source>
</evidence>
<keyword evidence="14" id="KW-1185">Reference proteome</keyword>
<evidence type="ECO:0000256" key="9">
    <source>
        <dbReference type="SAM" id="Phobius"/>
    </source>
</evidence>
<reference evidence="14" key="1">
    <citation type="submission" date="2023-07" db="EMBL/GenBank/DDBJ databases">
        <title>Whole genome shotgun sequence of Streptomyces achromogenes subsp. rubradiris NBRC 14000.</title>
        <authorList>
            <person name="Komaki H."/>
            <person name="Tamura T."/>
        </authorList>
    </citation>
    <scope>NUCLEOTIDE SEQUENCE [LARGE SCALE GENOMIC DNA]</scope>
    <source>
        <strain evidence="14">NBRC 14000</strain>
    </source>
</reference>
<dbReference type="InterPro" id="IPR036890">
    <property type="entry name" value="HATPase_C_sf"/>
</dbReference>
<evidence type="ECO:0000313" key="13">
    <source>
        <dbReference type="EMBL" id="GHI50190.1"/>
    </source>
</evidence>
<dbReference type="SUPFAM" id="SSF55874">
    <property type="entry name" value="ATPase domain of HSP90 chaperone/DNA topoisomerase II/histidine kinase"/>
    <property type="match status" value="1"/>
</dbReference>
<dbReference type="PANTHER" id="PTHR24421">
    <property type="entry name" value="NITRATE/NITRITE SENSOR PROTEIN NARX-RELATED"/>
    <property type="match status" value="1"/>
</dbReference>
<evidence type="ECO:0000256" key="6">
    <source>
        <dbReference type="ARBA" id="ARBA00022777"/>
    </source>
</evidence>
<organism evidence="13 14">
    <name type="scientific">Streptomyces rubradiris</name>
    <name type="common">Streptomyces achromogenes subsp. rubradiris</name>
    <dbReference type="NCBI Taxonomy" id="285531"/>
    <lineage>
        <taxon>Bacteria</taxon>
        <taxon>Bacillati</taxon>
        <taxon>Actinomycetota</taxon>
        <taxon>Actinomycetes</taxon>
        <taxon>Kitasatosporales</taxon>
        <taxon>Streptomycetaceae</taxon>
        <taxon>Streptomyces</taxon>
    </lineage>
</organism>
<feature type="transmembrane region" description="Helical" evidence="9">
    <location>
        <begin position="391"/>
        <end position="410"/>
    </location>
</feature>
<gene>
    <name evidence="13" type="ORF">Srubr_00360</name>
</gene>